<feature type="domain" description="Alpha/beta hydrolase fold-3" evidence="2">
    <location>
        <begin position="119"/>
        <end position="347"/>
    </location>
</feature>
<proteinExistence type="predicted"/>
<accession>A0A177A2T4</accession>
<dbReference type="VEuPathDB" id="FungiDB:GMDG_04945"/>
<dbReference type="InterPro" id="IPR050300">
    <property type="entry name" value="GDXG_lipolytic_enzyme"/>
</dbReference>
<dbReference type="EMBL" id="KV441409">
    <property type="protein sequence ID" value="OAF55403.1"/>
    <property type="molecule type" value="Genomic_DNA"/>
</dbReference>
<dbReference type="Gene3D" id="3.40.50.1820">
    <property type="entry name" value="alpha/beta hydrolase"/>
    <property type="match status" value="1"/>
</dbReference>
<dbReference type="Pfam" id="PF07859">
    <property type="entry name" value="Abhydrolase_3"/>
    <property type="match status" value="1"/>
</dbReference>
<dbReference type="GeneID" id="36291380"/>
<sequence length="374" mass="40533">MSSSKLSHQAALAQMPLTEKLTFTPKLLSILTQTILALLGAPFRNRSTTPSTIKRHVMYTAVRALVDSLTPYQNQYRAPPTDDIYAAYCKIHKVAPESEILQDGTRAHWIGPRNAKKIILYLHGGGYVVPAEPYSFAYLHTLRESLRDSVPAEEIPSVLFLSYDLAPGAQFPRQLIQASALLTHIITNLRVDLSSIILAGDSAGGNLSLALLSHLAHPHPSVPAVSLEEGAKFLGAILISPWADFSTSNPGYALNERKDELTPGFLVKCSTSFLGTPYPHPVDANTNYTQPALAEAEWWDGIPVDDILITGGEDEILIDGVKAVAATLSKGRTGVQLLSAKDEAHEMPLLATLLAEPELGASADMIKSWVKSRL</sequence>
<name>A0A177A2T4_9PEZI</name>
<dbReference type="AlphaFoldDB" id="A0A177A2T4"/>
<evidence type="ECO:0000259" key="2">
    <source>
        <dbReference type="Pfam" id="PF07859"/>
    </source>
</evidence>
<protein>
    <recommendedName>
        <fullName evidence="2">Alpha/beta hydrolase fold-3 domain-containing protein</fullName>
    </recommendedName>
</protein>
<dbReference type="SUPFAM" id="SSF53474">
    <property type="entry name" value="alpha/beta-Hydrolases"/>
    <property type="match status" value="1"/>
</dbReference>
<reference evidence="3" key="1">
    <citation type="submission" date="2016-03" db="EMBL/GenBank/DDBJ databases">
        <title>Updated assembly of Pseudogymnoascus destructans, the fungus causing white-nose syndrome of bats.</title>
        <authorList>
            <person name="Palmer J.M."/>
            <person name="Drees K.P."/>
            <person name="Foster J.T."/>
            <person name="Lindner D.L."/>
        </authorList>
    </citation>
    <scope>NUCLEOTIDE SEQUENCE [LARGE SCALE GENOMIC DNA]</scope>
    <source>
        <strain evidence="3">20631-21</strain>
    </source>
</reference>
<dbReference type="InterPro" id="IPR029058">
    <property type="entry name" value="AB_hydrolase_fold"/>
</dbReference>
<dbReference type="OrthoDB" id="2152029at2759"/>
<gene>
    <name evidence="3" type="ORF">VC83_08338</name>
</gene>
<evidence type="ECO:0000256" key="1">
    <source>
        <dbReference type="ARBA" id="ARBA00022801"/>
    </source>
</evidence>
<dbReference type="GO" id="GO:0016787">
    <property type="term" value="F:hydrolase activity"/>
    <property type="evidence" value="ECO:0007669"/>
    <property type="project" value="UniProtKB-KW"/>
</dbReference>
<evidence type="ECO:0000313" key="3">
    <source>
        <dbReference type="EMBL" id="OAF55403.1"/>
    </source>
</evidence>
<dbReference type="PANTHER" id="PTHR48081:SF31">
    <property type="entry name" value="STERYL ACETYL HYDROLASE MUG81-RELATED"/>
    <property type="match status" value="1"/>
</dbReference>
<dbReference type="Proteomes" id="UP000077154">
    <property type="component" value="Unassembled WGS sequence"/>
</dbReference>
<dbReference type="PANTHER" id="PTHR48081">
    <property type="entry name" value="AB HYDROLASE SUPERFAMILY PROTEIN C4A8.06C"/>
    <property type="match status" value="1"/>
</dbReference>
<dbReference type="RefSeq" id="XP_024320703.1">
    <property type="nucleotide sequence ID" value="XM_024471893.1"/>
</dbReference>
<dbReference type="eggNOG" id="KOG1515">
    <property type="taxonomic scope" value="Eukaryota"/>
</dbReference>
<dbReference type="InterPro" id="IPR013094">
    <property type="entry name" value="AB_hydrolase_3"/>
</dbReference>
<keyword evidence="1" id="KW-0378">Hydrolase</keyword>
<organism evidence="3">
    <name type="scientific">Pseudogymnoascus destructans</name>
    <dbReference type="NCBI Taxonomy" id="655981"/>
    <lineage>
        <taxon>Eukaryota</taxon>
        <taxon>Fungi</taxon>
        <taxon>Dikarya</taxon>
        <taxon>Ascomycota</taxon>
        <taxon>Pezizomycotina</taxon>
        <taxon>Leotiomycetes</taxon>
        <taxon>Thelebolales</taxon>
        <taxon>Thelebolaceae</taxon>
        <taxon>Pseudogymnoascus</taxon>
    </lineage>
</organism>